<comment type="subcellular location">
    <subcellularLocation>
        <location evidence="1">Membrane</location>
        <topology evidence="1">Multi-pass membrane protein</topology>
    </subcellularLocation>
</comment>
<gene>
    <name evidence="8" type="ORF">PAPOLLO_LOCUS24645</name>
</gene>
<dbReference type="PANTHER" id="PTHR10037">
    <property type="entry name" value="VOLTAGE-GATED CATION CHANNEL CALCIUM AND SODIUM"/>
    <property type="match status" value="1"/>
</dbReference>
<feature type="transmembrane region" description="Helical" evidence="6">
    <location>
        <begin position="115"/>
        <end position="135"/>
    </location>
</feature>
<proteinExistence type="predicted"/>
<feature type="transmembrane region" description="Helical" evidence="6">
    <location>
        <begin position="232"/>
        <end position="250"/>
    </location>
</feature>
<keyword evidence="9" id="KW-1185">Reference proteome</keyword>
<feature type="transmembrane region" description="Helical" evidence="6">
    <location>
        <begin position="270"/>
        <end position="295"/>
    </location>
</feature>
<dbReference type="GO" id="GO:0005248">
    <property type="term" value="F:voltage-gated sodium channel activity"/>
    <property type="evidence" value="ECO:0007669"/>
    <property type="project" value="TreeGrafter"/>
</dbReference>
<dbReference type="GO" id="GO:0008332">
    <property type="term" value="F:low voltage-gated calcium channel activity"/>
    <property type="evidence" value="ECO:0007669"/>
    <property type="project" value="TreeGrafter"/>
</dbReference>
<dbReference type="InterPro" id="IPR043203">
    <property type="entry name" value="VGCC_Ca_Na"/>
</dbReference>
<feature type="domain" description="Ion transport" evidence="7">
    <location>
        <begin position="14"/>
        <end position="302"/>
    </location>
</feature>
<feature type="domain" description="Ion transport" evidence="7">
    <location>
        <begin position="610"/>
        <end position="755"/>
    </location>
</feature>
<evidence type="ECO:0000256" key="3">
    <source>
        <dbReference type="ARBA" id="ARBA00022989"/>
    </source>
</evidence>
<name>A0A8S3Y1B6_PARAO</name>
<dbReference type="OrthoDB" id="416585at2759"/>
<feature type="transmembrane region" description="Helical" evidence="6">
    <location>
        <begin position="612"/>
        <end position="630"/>
    </location>
</feature>
<accession>A0A8S3Y1B6</accession>
<feature type="transmembrane region" description="Helical" evidence="6">
    <location>
        <begin position="642"/>
        <end position="663"/>
    </location>
</feature>
<keyword evidence="3 6" id="KW-1133">Transmembrane helix</keyword>
<evidence type="ECO:0000259" key="7">
    <source>
        <dbReference type="Pfam" id="PF00520"/>
    </source>
</evidence>
<dbReference type="InterPro" id="IPR005821">
    <property type="entry name" value="Ion_trans_dom"/>
</dbReference>
<dbReference type="GO" id="GO:0001518">
    <property type="term" value="C:voltage-gated sodium channel complex"/>
    <property type="evidence" value="ECO:0007669"/>
    <property type="project" value="TreeGrafter"/>
</dbReference>
<organism evidence="8 9">
    <name type="scientific">Parnassius apollo</name>
    <name type="common">Apollo butterfly</name>
    <name type="synonym">Papilio apollo</name>
    <dbReference type="NCBI Taxonomy" id="110799"/>
    <lineage>
        <taxon>Eukaryota</taxon>
        <taxon>Metazoa</taxon>
        <taxon>Ecdysozoa</taxon>
        <taxon>Arthropoda</taxon>
        <taxon>Hexapoda</taxon>
        <taxon>Insecta</taxon>
        <taxon>Pterygota</taxon>
        <taxon>Neoptera</taxon>
        <taxon>Endopterygota</taxon>
        <taxon>Lepidoptera</taxon>
        <taxon>Glossata</taxon>
        <taxon>Ditrysia</taxon>
        <taxon>Papilionoidea</taxon>
        <taxon>Papilionidae</taxon>
        <taxon>Parnassiinae</taxon>
        <taxon>Parnassini</taxon>
        <taxon>Parnassius</taxon>
        <taxon>Parnassius</taxon>
    </lineage>
</organism>
<dbReference type="Proteomes" id="UP000691718">
    <property type="component" value="Unassembled WGS sequence"/>
</dbReference>
<dbReference type="PANTHER" id="PTHR10037:SF230">
    <property type="entry name" value="CA[2+]-CHANNEL PROTEIN ALPHA[[1]] SUBUNIT T, ISOFORM F"/>
    <property type="match status" value="1"/>
</dbReference>
<feature type="region of interest" description="Disordered" evidence="5">
    <location>
        <begin position="376"/>
        <end position="409"/>
    </location>
</feature>
<keyword evidence="4 6" id="KW-0472">Membrane</keyword>
<evidence type="ECO:0000256" key="5">
    <source>
        <dbReference type="SAM" id="MobiDB-lite"/>
    </source>
</evidence>
<dbReference type="GO" id="GO:0043005">
    <property type="term" value="C:neuron projection"/>
    <property type="evidence" value="ECO:0007669"/>
    <property type="project" value="TreeGrafter"/>
</dbReference>
<feature type="transmembrane region" description="Helical" evidence="6">
    <location>
        <begin position="670"/>
        <end position="688"/>
    </location>
</feature>
<keyword evidence="2 6" id="KW-0812">Transmembrane</keyword>
<comment type="caution">
    <text evidence="8">The sequence shown here is derived from an EMBL/GenBank/DDBJ whole genome shotgun (WGS) entry which is preliminary data.</text>
</comment>
<reference evidence="8" key="1">
    <citation type="submission" date="2021-04" db="EMBL/GenBank/DDBJ databases">
        <authorList>
            <person name="Tunstrom K."/>
        </authorList>
    </citation>
    <scope>NUCLEOTIDE SEQUENCE</scope>
</reference>
<evidence type="ECO:0000256" key="6">
    <source>
        <dbReference type="SAM" id="Phobius"/>
    </source>
</evidence>
<dbReference type="GO" id="GO:0070509">
    <property type="term" value="P:calcium ion import"/>
    <property type="evidence" value="ECO:0007669"/>
    <property type="project" value="TreeGrafter"/>
</dbReference>
<evidence type="ECO:0000256" key="2">
    <source>
        <dbReference type="ARBA" id="ARBA00022692"/>
    </source>
</evidence>
<evidence type="ECO:0000313" key="9">
    <source>
        <dbReference type="Proteomes" id="UP000691718"/>
    </source>
</evidence>
<evidence type="ECO:0000256" key="4">
    <source>
        <dbReference type="ARBA" id="ARBA00023136"/>
    </source>
</evidence>
<feature type="transmembrane region" description="Helical" evidence="6">
    <location>
        <begin position="24"/>
        <end position="46"/>
    </location>
</feature>
<dbReference type="EMBL" id="CAJQZP010001486">
    <property type="protein sequence ID" value="CAG5049967.1"/>
    <property type="molecule type" value="Genomic_DNA"/>
</dbReference>
<dbReference type="GO" id="GO:0086010">
    <property type="term" value="P:membrane depolarization during action potential"/>
    <property type="evidence" value="ECO:0007669"/>
    <property type="project" value="TreeGrafter"/>
</dbReference>
<protein>
    <submittedName>
        <fullName evidence="8">(apollo) hypothetical protein</fullName>
    </submittedName>
</protein>
<dbReference type="AlphaFoldDB" id="A0A8S3Y1B6"/>
<evidence type="ECO:0000313" key="8">
    <source>
        <dbReference type="EMBL" id="CAG5049967.1"/>
    </source>
</evidence>
<dbReference type="Pfam" id="PF00520">
    <property type="entry name" value="Ion_trans"/>
    <property type="match status" value="2"/>
</dbReference>
<dbReference type="FunFam" id="1.20.120.350:FF:000007">
    <property type="entry name" value="Voltage-dependent T-type calcium channel subunit alpha"/>
    <property type="match status" value="1"/>
</dbReference>
<sequence length="759" mass="86083">MYQPCVDDQCVTNRCKILQVFDDIIFAFFTIELTIKMVAMGVYGHGTYLADSWNRLDFFIVMAGAVEYTLNVENINFSAIRTIRVLRPLRAINRIPSMRILVMLLLDTLPMLGNVLLLCFFVFFIFGIVGVQLWAGILRQRCELVLPPNVIRPNISFHYEFSKELDYICTTPEDSGMHQCGNFPPYRYGPLVCNETAKPFSYNKPTNTSCVNWNQYYTNCTERGSNPFQGTISFDNIGLAWVAIFLVISLEGWTDIMYYVQDAHSFWDWIYFVLLIVIGSFFMINLCLVVIATQFSETKKREMERMRAERARFTSSSTLASSTNNSEPATCYAEIVKYVAHLWRRFKRRMAKKIRVYRYQKAQLRWRQSRETLQLPANKPKHHPCCPRVHPQGNGGKAGVDEVGDEPLSRPSLLRVPSLSAADLENASNLSLLSPPSLARRRSSVMFSDTVLLHTPTNPTAHPHNVCSSEKMTQTDSLCQRDWLKSQSEFDLPASDTADDRAAAGGTMSCQELLALSGALSAALPTGQVALDSFFEELTKGISKRAGEEKTDTKVVEIEDFSCCADLIAADAAKKKTKRGRFCNAFLIIWKRVSRVLSLLRKQIKAVVSHKYFQQGILLAILINTLSMGIEYHNQPEELTVIVEISNVVFSAIFGIEMVLKIISEGPFKYIANGFNVFDGIIVILSAFELAQSFGNEKDMAGSSGLSVLRTFRLLRILKLVRFMPNLRRQLFVMLRTMDNVAVFFSLLVLFIFIFRKEE</sequence>
<evidence type="ECO:0000256" key="1">
    <source>
        <dbReference type="ARBA" id="ARBA00004141"/>
    </source>
</evidence>
<feature type="transmembrane region" description="Helical" evidence="6">
    <location>
        <begin position="733"/>
        <end position="755"/>
    </location>
</feature>